<name>A0A1E7FNC6_9STRA</name>
<dbReference type="InParanoid" id="A0A1E7FNC6"/>
<organism evidence="1 2">
    <name type="scientific">Fragilariopsis cylindrus CCMP1102</name>
    <dbReference type="NCBI Taxonomy" id="635003"/>
    <lineage>
        <taxon>Eukaryota</taxon>
        <taxon>Sar</taxon>
        <taxon>Stramenopiles</taxon>
        <taxon>Ochrophyta</taxon>
        <taxon>Bacillariophyta</taxon>
        <taxon>Bacillariophyceae</taxon>
        <taxon>Bacillariophycidae</taxon>
        <taxon>Bacillariales</taxon>
        <taxon>Bacillariaceae</taxon>
        <taxon>Fragilariopsis</taxon>
    </lineage>
</organism>
<sequence>KKKKASNTTKDLKLKPKQQWDRYTDLKREPKVRVGVRIIEEDNNEWLEVGRIKSKESRYTEMAVFRQRAIIAEHARRLYPLKVTSKKTIEWGYFTGDDDNDEWKAVDKSSITDEVEGLEKLVGFEGTADPASGFYCIYDMGKL</sequence>
<feature type="non-terminal residue" evidence="1">
    <location>
        <position position="1"/>
    </location>
</feature>
<accession>A0A1E7FNC6</accession>
<dbReference type="Proteomes" id="UP000095751">
    <property type="component" value="Unassembled WGS sequence"/>
</dbReference>
<reference evidence="1 2" key="1">
    <citation type="submission" date="2016-09" db="EMBL/GenBank/DDBJ databases">
        <title>Extensive genetic diversity and differential bi-allelic expression allows diatom success in the polar Southern Ocean.</title>
        <authorList>
            <consortium name="DOE Joint Genome Institute"/>
            <person name="Mock T."/>
            <person name="Otillar R.P."/>
            <person name="Strauss J."/>
            <person name="Dupont C."/>
            <person name="Frickenhaus S."/>
            <person name="Maumus F."/>
            <person name="Mcmullan M."/>
            <person name="Sanges R."/>
            <person name="Schmutz J."/>
            <person name="Toseland A."/>
            <person name="Valas R."/>
            <person name="Veluchamy A."/>
            <person name="Ward B.J."/>
            <person name="Allen A."/>
            <person name="Barry K."/>
            <person name="Falciatore A."/>
            <person name="Ferrante M."/>
            <person name="Fortunato A.E."/>
            <person name="Gloeckner G."/>
            <person name="Gruber A."/>
            <person name="Hipkin R."/>
            <person name="Janech M."/>
            <person name="Kroth P."/>
            <person name="Leese F."/>
            <person name="Lindquist E."/>
            <person name="Lyon B.R."/>
            <person name="Martin J."/>
            <person name="Mayer C."/>
            <person name="Parker M."/>
            <person name="Quesneville H."/>
            <person name="Raymond J."/>
            <person name="Uhlig C."/>
            <person name="Valentin K.U."/>
            <person name="Worden A.Z."/>
            <person name="Armbrust E.V."/>
            <person name="Bowler C."/>
            <person name="Green B."/>
            <person name="Moulton V."/>
            <person name="Van Oosterhout C."/>
            <person name="Grigoriev I."/>
        </authorList>
    </citation>
    <scope>NUCLEOTIDE SEQUENCE [LARGE SCALE GENOMIC DNA]</scope>
    <source>
        <strain evidence="1 2">CCMP1102</strain>
    </source>
</reference>
<dbReference type="KEGG" id="fcy:FRACYDRAFT_162181"/>
<feature type="non-terminal residue" evidence="1">
    <location>
        <position position="143"/>
    </location>
</feature>
<evidence type="ECO:0000313" key="2">
    <source>
        <dbReference type="Proteomes" id="UP000095751"/>
    </source>
</evidence>
<dbReference type="AlphaFoldDB" id="A0A1E7FNC6"/>
<dbReference type="OrthoDB" id="197848at2759"/>
<protein>
    <submittedName>
        <fullName evidence="1">Uncharacterized protein</fullName>
    </submittedName>
</protein>
<dbReference type="Pfam" id="PF20133">
    <property type="entry name" value="HHL1-like"/>
    <property type="match status" value="1"/>
</dbReference>
<evidence type="ECO:0000313" key="1">
    <source>
        <dbReference type="EMBL" id="OEU19636.1"/>
    </source>
</evidence>
<proteinExistence type="predicted"/>
<dbReference type="EMBL" id="KV784355">
    <property type="protein sequence ID" value="OEU19636.1"/>
    <property type="molecule type" value="Genomic_DNA"/>
</dbReference>
<dbReference type="InterPro" id="IPR045388">
    <property type="entry name" value="HHL1-like"/>
</dbReference>
<gene>
    <name evidence="1" type="ORF">FRACYDRAFT_162181</name>
</gene>
<keyword evidence="2" id="KW-1185">Reference proteome</keyword>